<organism evidence="2 3">
    <name type="scientific">Daucus carota subsp. sativus</name>
    <name type="common">Carrot</name>
    <dbReference type="NCBI Taxonomy" id="79200"/>
    <lineage>
        <taxon>Eukaryota</taxon>
        <taxon>Viridiplantae</taxon>
        <taxon>Streptophyta</taxon>
        <taxon>Embryophyta</taxon>
        <taxon>Tracheophyta</taxon>
        <taxon>Spermatophyta</taxon>
        <taxon>Magnoliopsida</taxon>
        <taxon>eudicotyledons</taxon>
        <taxon>Gunneridae</taxon>
        <taxon>Pentapetalae</taxon>
        <taxon>asterids</taxon>
        <taxon>campanulids</taxon>
        <taxon>Apiales</taxon>
        <taxon>Apiaceae</taxon>
        <taxon>Apioideae</taxon>
        <taxon>Scandiceae</taxon>
        <taxon>Daucinae</taxon>
        <taxon>Daucus</taxon>
        <taxon>Daucus sect. Daucus</taxon>
    </lineage>
</organism>
<dbReference type="InterPro" id="IPR012340">
    <property type="entry name" value="NA-bd_OB-fold"/>
</dbReference>
<feature type="domain" description="Replication protein A 70 kDa DNA-binding subunit B/D first OB fold" evidence="1">
    <location>
        <begin position="12"/>
        <end position="87"/>
    </location>
</feature>
<evidence type="ECO:0000313" key="3">
    <source>
        <dbReference type="Proteomes" id="UP000077755"/>
    </source>
</evidence>
<accession>A0A175YBX3</accession>
<dbReference type="EMBL" id="CP093348">
    <property type="protein sequence ID" value="WOH04041.1"/>
    <property type="molecule type" value="Genomic_DNA"/>
</dbReference>
<evidence type="ECO:0000313" key="2">
    <source>
        <dbReference type="EMBL" id="WOH04041.1"/>
    </source>
</evidence>
<name>A0A175YBX3_DAUCS</name>
<dbReference type="Pfam" id="PF02721">
    <property type="entry name" value="DUF223"/>
    <property type="match status" value="1"/>
</dbReference>
<dbReference type="Gramene" id="KZM81015">
    <property type="protein sequence ID" value="KZM81015"/>
    <property type="gene ID" value="DCAR_031407"/>
</dbReference>
<dbReference type="InterPro" id="IPR003871">
    <property type="entry name" value="RFA1B/D_OB_1st"/>
</dbReference>
<dbReference type="Gene3D" id="2.40.50.140">
    <property type="entry name" value="Nucleic acid-binding proteins"/>
    <property type="match status" value="2"/>
</dbReference>
<dbReference type="PANTHER" id="PTHR47165">
    <property type="entry name" value="OS03G0429900 PROTEIN"/>
    <property type="match status" value="1"/>
</dbReference>
<dbReference type="PANTHER" id="PTHR47165:SF4">
    <property type="entry name" value="OS03G0429900 PROTEIN"/>
    <property type="match status" value="1"/>
</dbReference>
<keyword evidence="3" id="KW-1185">Reference proteome</keyword>
<reference evidence="2" key="1">
    <citation type="journal article" date="2016" name="Nat. Genet.">
        <title>A high-quality carrot genome assembly provides new insights into carotenoid accumulation and asterid genome evolution.</title>
        <authorList>
            <person name="Iorizzo M."/>
            <person name="Ellison S."/>
            <person name="Senalik D."/>
            <person name="Zeng P."/>
            <person name="Satapoomin P."/>
            <person name="Huang J."/>
            <person name="Bowman M."/>
            <person name="Iovene M."/>
            <person name="Sanseverino W."/>
            <person name="Cavagnaro P."/>
            <person name="Yildiz M."/>
            <person name="Macko-Podgorni A."/>
            <person name="Moranska E."/>
            <person name="Grzebelus E."/>
            <person name="Grzebelus D."/>
            <person name="Ashrafi H."/>
            <person name="Zheng Z."/>
            <person name="Cheng S."/>
            <person name="Spooner D."/>
            <person name="Van Deynze A."/>
            <person name="Simon P."/>
        </authorList>
    </citation>
    <scope>NUCLEOTIDE SEQUENCE</scope>
    <source>
        <tissue evidence="2">Leaf</tissue>
    </source>
</reference>
<sequence>MDSLANLRAIPKHDWKVRVRVSRCWRRTMGDAQVSDMGFVVVDENGSRMLGWIRTSLMFWFEHEFVEGRVIDIVNFVVRPYTEFHRNICFVDDKYMFLTSITTITPVEAIVPNFPMHVFGCTPLNNIRYYNMQETYLIDVLGFVQNVEAMRRFINKNGVEQCFHKFDLTSDDASFVTVKLWNTLATSFWEMIEGRGEQAMIVLLSSCKVIFHEVSHMAVSHVAVASRGSGATWQWDPPNSAWLRQRQKY</sequence>
<proteinExistence type="predicted"/>
<gene>
    <name evidence="2" type="ORF">DCAR_0623446</name>
</gene>
<dbReference type="AlphaFoldDB" id="A0A175YBX3"/>
<dbReference type="SUPFAM" id="SSF50249">
    <property type="entry name" value="Nucleic acid-binding proteins"/>
    <property type="match status" value="2"/>
</dbReference>
<protein>
    <recommendedName>
        <fullName evidence="1">Replication protein A 70 kDa DNA-binding subunit B/D first OB fold domain-containing protein</fullName>
    </recommendedName>
</protein>
<dbReference type="Proteomes" id="UP000077755">
    <property type="component" value="Chromosome 6"/>
</dbReference>
<evidence type="ECO:0000259" key="1">
    <source>
        <dbReference type="Pfam" id="PF02721"/>
    </source>
</evidence>
<reference evidence="2" key="2">
    <citation type="submission" date="2022-03" db="EMBL/GenBank/DDBJ databases">
        <title>Draft title - Genomic analysis of global carrot germplasm unveils the trajectory of domestication and the origin of high carotenoid orange carrot.</title>
        <authorList>
            <person name="Iorizzo M."/>
            <person name="Ellison S."/>
            <person name="Senalik D."/>
            <person name="Macko-Podgorni A."/>
            <person name="Grzebelus D."/>
            <person name="Bostan H."/>
            <person name="Rolling W."/>
            <person name="Curaba J."/>
            <person name="Simon P."/>
        </authorList>
    </citation>
    <scope>NUCLEOTIDE SEQUENCE</scope>
    <source>
        <tissue evidence="2">Leaf</tissue>
    </source>
</reference>